<reference evidence="1" key="1">
    <citation type="submission" date="2021-12" db="EMBL/GenBank/DDBJ databases">
        <authorList>
            <person name="Rodrigo-Torres L."/>
            <person name="Arahal R. D."/>
            <person name="Lucena T."/>
        </authorList>
    </citation>
    <scope>NUCLEOTIDE SEQUENCE</scope>
    <source>
        <strain evidence="1">CECT 8419</strain>
    </source>
</reference>
<name>A0ABM9B5K2_9BACT</name>
<dbReference type="Proteomes" id="UP000837803">
    <property type="component" value="Unassembled WGS sequence"/>
</dbReference>
<organism evidence="1 2">
    <name type="scientific">Neolewinella maritima</name>
    <dbReference type="NCBI Taxonomy" id="1383882"/>
    <lineage>
        <taxon>Bacteria</taxon>
        <taxon>Pseudomonadati</taxon>
        <taxon>Bacteroidota</taxon>
        <taxon>Saprospiria</taxon>
        <taxon>Saprospirales</taxon>
        <taxon>Lewinellaceae</taxon>
        <taxon>Neolewinella</taxon>
    </lineage>
</organism>
<evidence type="ECO:0000313" key="2">
    <source>
        <dbReference type="Proteomes" id="UP000837803"/>
    </source>
</evidence>
<comment type="caution">
    <text evidence="1">The sequence shown here is derived from an EMBL/GenBank/DDBJ whole genome shotgun (WGS) entry which is preliminary data.</text>
</comment>
<accession>A0ABM9B5K2</accession>
<evidence type="ECO:0000313" key="1">
    <source>
        <dbReference type="EMBL" id="CAH1002670.1"/>
    </source>
</evidence>
<protein>
    <submittedName>
        <fullName evidence="1">Uncharacterized protein</fullName>
    </submittedName>
</protein>
<dbReference type="RefSeq" id="WP_238752494.1">
    <property type="nucleotide sequence ID" value="NZ_CAKLPZ010000007.1"/>
</dbReference>
<keyword evidence="2" id="KW-1185">Reference proteome</keyword>
<gene>
    <name evidence="1" type="ORF">LEM8419_03542</name>
</gene>
<dbReference type="EMBL" id="CAKLPZ010000007">
    <property type="protein sequence ID" value="CAH1002670.1"/>
    <property type="molecule type" value="Genomic_DNA"/>
</dbReference>
<proteinExistence type="predicted"/>
<sequence length="415" mass="44012">MVGLTTDVRLSVLLGNFSPTGTSGNYRGKVATVGSGQYGVADIAAGHVLYDATALYEVLTVTLDAGLAELDVRYLVGNGSTERSPQGSRGQVTATTAAGLVLPTQDGSNYLNSEALAKLHAHNLLRIQTAITTGGSGGTGYDDTELRAIVDDHEARIDTLEQSGGVTSLPFDSTRPIRRLFTVGLTIGGSTVRDVLEWMYYAPPTMSLAQSPSTAVVERGSYTRYTFTATAANPSSATLTNGRIEVNGAPQATFGGTTTGSLVFDFRPNGPSGFNASTYALRAKQDYSGQETGTASSSERKLTAVYAILFGISPTDLRTEGSPYTALQKLIATEGDKSLTVNGSGFIYFLLPNTWADKDLSRIEDGNGFDVTASFDKFQVTVTTNNLTNNTTTTYTGYKLKNLTQADNAVYSIFR</sequence>